<feature type="transmembrane region" description="Helical" evidence="14">
    <location>
        <begin position="131"/>
        <end position="153"/>
    </location>
</feature>
<dbReference type="EC" id="2.7.13.3" evidence="3"/>
<feature type="transmembrane region" description="Helical" evidence="14">
    <location>
        <begin position="12"/>
        <end position="34"/>
    </location>
</feature>
<dbReference type="SUPFAM" id="SSF55874">
    <property type="entry name" value="ATPase domain of HSP90 chaperone/DNA topoisomerase II/histidine kinase"/>
    <property type="match status" value="1"/>
</dbReference>
<dbReference type="STRING" id="1348114.OM33_19645"/>
<gene>
    <name evidence="16" type="ORF">OM33_19645</name>
</gene>
<keyword evidence="11 14" id="KW-1133">Transmembrane helix</keyword>
<reference evidence="16 17" key="1">
    <citation type="submission" date="2014-11" db="EMBL/GenBank/DDBJ databases">
        <title>Complete Genome Sequence of Pseudoalteromonas sp. Strain OCN003 Isolated from Kaneohe Bay, Oahu, Hawaii.</title>
        <authorList>
            <person name="Beurmann S."/>
            <person name="Videau P."/>
            <person name="Ushijima B."/>
            <person name="Smith A.M."/>
            <person name="Aeby G.S."/>
            <person name="Callahan S.M."/>
            <person name="Belcaid M."/>
        </authorList>
    </citation>
    <scope>NUCLEOTIDE SEQUENCE [LARGE SCALE GENOMIC DNA]</scope>
    <source>
        <strain evidence="16 17">OCN003</strain>
    </source>
</reference>
<evidence type="ECO:0000256" key="5">
    <source>
        <dbReference type="ARBA" id="ARBA00022553"/>
    </source>
</evidence>
<dbReference type="PANTHER" id="PTHR45528">
    <property type="entry name" value="SENSOR HISTIDINE KINASE CPXA"/>
    <property type="match status" value="1"/>
</dbReference>
<evidence type="ECO:0000256" key="8">
    <source>
        <dbReference type="ARBA" id="ARBA00022741"/>
    </source>
</evidence>
<keyword evidence="6" id="KW-0808">Transferase</keyword>
<keyword evidence="17" id="KW-1185">Reference proteome</keyword>
<organism evidence="16 17">
    <name type="scientific">Pseudoalteromonas piratica</name>
    <dbReference type="NCBI Taxonomy" id="1348114"/>
    <lineage>
        <taxon>Bacteria</taxon>
        <taxon>Pseudomonadati</taxon>
        <taxon>Pseudomonadota</taxon>
        <taxon>Gammaproteobacteria</taxon>
        <taxon>Alteromonadales</taxon>
        <taxon>Pseudoalteromonadaceae</taxon>
        <taxon>Pseudoalteromonas</taxon>
    </lineage>
</organism>
<dbReference type="PROSITE" id="PS50109">
    <property type="entry name" value="HIS_KIN"/>
    <property type="match status" value="1"/>
</dbReference>
<dbReference type="PANTHER" id="PTHR45528:SF1">
    <property type="entry name" value="SENSOR HISTIDINE KINASE CPXA"/>
    <property type="match status" value="1"/>
</dbReference>
<keyword evidence="13 14" id="KW-0472">Membrane</keyword>
<dbReference type="InterPro" id="IPR005467">
    <property type="entry name" value="His_kinase_dom"/>
</dbReference>
<dbReference type="InterPro" id="IPR036097">
    <property type="entry name" value="HisK_dim/P_sf"/>
</dbReference>
<evidence type="ECO:0000313" key="17">
    <source>
        <dbReference type="Proteomes" id="UP000030341"/>
    </source>
</evidence>
<evidence type="ECO:0000256" key="11">
    <source>
        <dbReference type="ARBA" id="ARBA00022989"/>
    </source>
</evidence>
<keyword evidence="9" id="KW-0418">Kinase</keyword>
<accession>A0A0A7EMG4</accession>
<dbReference type="KEGG" id="pseo:OM33_19645"/>
<feature type="domain" description="Histidine kinase" evidence="15">
    <location>
        <begin position="215"/>
        <end position="415"/>
    </location>
</feature>
<dbReference type="HOGENOM" id="CLU_000445_89_37_6"/>
<dbReference type="SUPFAM" id="SSF47384">
    <property type="entry name" value="Homodimeric domain of signal transducing histidine kinase"/>
    <property type="match status" value="1"/>
</dbReference>
<dbReference type="InterPro" id="IPR036890">
    <property type="entry name" value="HATPase_C_sf"/>
</dbReference>
<evidence type="ECO:0000256" key="10">
    <source>
        <dbReference type="ARBA" id="ARBA00022840"/>
    </source>
</evidence>
<evidence type="ECO:0000256" key="7">
    <source>
        <dbReference type="ARBA" id="ARBA00022692"/>
    </source>
</evidence>
<evidence type="ECO:0000256" key="13">
    <source>
        <dbReference type="ARBA" id="ARBA00023136"/>
    </source>
</evidence>
<comment type="subcellular location">
    <subcellularLocation>
        <location evidence="2">Cell membrane</location>
        <topology evidence="2">Multi-pass membrane protein</topology>
    </subcellularLocation>
</comment>
<dbReference type="CDD" id="cd00082">
    <property type="entry name" value="HisKA"/>
    <property type="match status" value="1"/>
</dbReference>
<keyword evidence="7 14" id="KW-0812">Transmembrane</keyword>
<dbReference type="GO" id="GO:0005886">
    <property type="term" value="C:plasma membrane"/>
    <property type="evidence" value="ECO:0007669"/>
    <property type="project" value="UniProtKB-SubCell"/>
</dbReference>
<evidence type="ECO:0000256" key="4">
    <source>
        <dbReference type="ARBA" id="ARBA00022475"/>
    </source>
</evidence>
<evidence type="ECO:0000256" key="6">
    <source>
        <dbReference type="ARBA" id="ARBA00022679"/>
    </source>
</evidence>
<sequence length="418" mass="46894">MVFTLIRTRIITSFISIALFVSTLFIGLGFIFSYEVEDGFFRFILNGEREQVEQQLATNQAILTHYPFVNYVESKEALPKVIYNILLDEPNRTEFPGEGDKHYHIVALTKGYLVAEVSEQLIVRKNKGGMLSFSLFFVTFILLIVILVAWFLAKRITKPIKTLNELISNTQSDQMPVGFSSQFKQDEVGVFAKALDNAFTRVQKFIEREQNFTRDASHELRTPIAISVGALALLKETPLSDEQQVLVSRIENAQRDMQQSVSGLLAMAREQDYELSDIKLLPLIEQAILVHHKLIENKAIELAINVTPDTTIISNQDALKMVLSNLISNAFHHTHGGMIAISYDQGCLTLCDSGKGIDNQIIDTVFEQGVKSESSQGLGFGLAIVKRLCDRLAITISVTSDKQGTTFTLDFTNVRLKH</sequence>
<evidence type="ECO:0000313" key="16">
    <source>
        <dbReference type="EMBL" id="AIY67266.1"/>
    </source>
</evidence>
<evidence type="ECO:0000256" key="14">
    <source>
        <dbReference type="SAM" id="Phobius"/>
    </source>
</evidence>
<evidence type="ECO:0000256" key="2">
    <source>
        <dbReference type="ARBA" id="ARBA00004651"/>
    </source>
</evidence>
<dbReference type="GO" id="GO:0000155">
    <property type="term" value="F:phosphorelay sensor kinase activity"/>
    <property type="evidence" value="ECO:0007669"/>
    <property type="project" value="InterPro"/>
</dbReference>
<dbReference type="Gene3D" id="3.30.565.10">
    <property type="entry name" value="Histidine kinase-like ATPase, C-terminal domain"/>
    <property type="match status" value="1"/>
</dbReference>
<dbReference type="Pfam" id="PF02518">
    <property type="entry name" value="HATPase_c"/>
    <property type="match status" value="1"/>
</dbReference>
<keyword evidence="5" id="KW-0597">Phosphoprotein</keyword>
<keyword evidence="8" id="KW-0547">Nucleotide-binding</keyword>
<evidence type="ECO:0000259" key="15">
    <source>
        <dbReference type="PROSITE" id="PS50109"/>
    </source>
</evidence>
<dbReference type="SMART" id="SM00388">
    <property type="entry name" value="HisKA"/>
    <property type="match status" value="1"/>
</dbReference>
<dbReference type="eggNOG" id="COG0642">
    <property type="taxonomic scope" value="Bacteria"/>
</dbReference>
<dbReference type="EMBL" id="CP009889">
    <property type="protein sequence ID" value="AIY67266.1"/>
    <property type="molecule type" value="Genomic_DNA"/>
</dbReference>
<dbReference type="Proteomes" id="UP000030341">
    <property type="component" value="Chromosome 2"/>
</dbReference>
<dbReference type="Gene3D" id="1.10.287.130">
    <property type="match status" value="1"/>
</dbReference>
<dbReference type="SMART" id="SM00387">
    <property type="entry name" value="HATPase_c"/>
    <property type="match status" value="1"/>
</dbReference>
<proteinExistence type="predicted"/>
<comment type="catalytic activity">
    <reaction evidence="1">
        <text>ATP + protein L-histidine = ADP + protein N-phospho-L-histidine.</text>
        <dbReference type="EC" id="2.7.13.3"/>
    </reaction>
</comment>
<evidence type="ECO:0000256" key="9">
    <source>
        <dbReference type="ARBA" id="ARBA00022777"/>
    </source>
</evidence>
<keyword evidence="12" id="KW-0902">Two-component regulatory system</keyword>
<name>A0A0A7EMG4_9GAMM</name>
<dbReference type="AlphaFoldDB" id="A0A0A7EMG4"/>
<dbReference type="Pfam" id="PF00512">
    <property type="entry name" value="HisKA"/>
    <property type="match status" value="1"/>
</dbReference>
<evidence type="ECO:0000256" key="1">
    <source>
        <dbReference type="ARBA" id="ARBA00000085"/>
    </source>
</evidence>
<dbReference type="Gene3D" id="6.10.340.10">
    <property type="match status" value="1"/>
</dbReference>
<keyword evidence="10" id="KW-0067">ATP-binding</keyword>
<dbReference type="InterPro" id="IPR050398">
    <property type="entry name" value="HssS/ArlS-like"/>
</dbReference>
<keyword evidence="4" id="KW-1003">Cell membrane</keyword>
<dbReference type="InterPro" id="IPR003594">
    <property type="entry name" value="HATPase_dom"/>
</dbReference>
<dbReference type="InterPro" id="IPR003661">
    <property type="entry name" value="HisK_dim/P_dom"/>
</dbReference>
<dbReference type="GO" id="GO:0005524">
    <property type="term" value="F:ATP binding"/>
    <property type="evidence" value="ECO:0007669"/>
    <property type="project" value="UniProtKB-KW"/>
</dbReference>
<evidence type="ECO:0000256" key="12">
    <source>
        <dbReference type="ARBA" id="ARBA00023012"/>
    </source>
</evidence>
<evidence type="ECO:0000256" key="3">
    <source>
        <dbReference type="ARBA" id="ARBA00012438"/>
    </source>
</evidence>
<protein>
    <recommendedName>
        <fullName evidence="3">histidine kinase</fullName>
        <ecNumber evidence="3">2.7.13.3</ecNumber>
    </recommendedName>
</protein>